<feature type="region of interest" description="Disordered" evidence="1">
    <location>
        <begin position="214"/>
        <end position="265"/>
    </location>
</feature>
<dbReference type="Proteomes" id="UP000219799">
    <property type="component" value="Chromosome 12"/>
</dbReference>
<feature type="region of interest" description="Disordered" evidence="1">
    <location>
        <begin position="513"/>
        <end position="533"/>
    </location>
</feature>
<organism evidence="2 3">
    <name type="scientific">Plasmodium malariae</name>
    <dbReference type="NCBI Taxonomy" id="5858"/>
    <lineage>
        <taxon>Eukaryota</taxon>
        <taxon>Sar</taxon>
        <taxon>Alveolata</taxon>
        <taxon>Apicomplexa</taxon>
        <taxon>Aconoidasida</taxon>
        <taxon>Haemosporida</taxon>
        <taxon>Plasmodiidae</taxon>
        <taxon>Plasmodium</taxon>
        <taxon>Plasmodium (Plasmodium)</taxon>
    </lineage>
</organism>
<reference evidence="2 3" key="1">
    <citation type="submission" date="2016-06" db="EMBL/GenBank/DDBJ databases">
        <authorList>
            <consortium name="Pathogen Informatics"/>
        </authorList>
    </citation>
    <scope>NUCLEOTIDE SEQUENCE [LARGE SCALE GENOMIC DNA]</scope>
    <source>
        <strain evidence="2">PmlGA01</strain>
    </source>
</reference>
<dbReference type="AlphaFoldDB" id="A0A1C3L0G4"/>
<feature type="region of interest" description="Disordered" evidence="1">
    <location>
        <begin position="471"/>
        <end position="491"/>
    </location>
</feature>
<evidence type="ECO:0000313" key="2">
    <source>
        <dbReference type="EMBL" id="SBT79998.1"/>
    </source>
</evidence>
<dbReference type="VEuPathDB" id="PlasmoDB:PmUG01_12022000"/>
<feature type="compositionally biased region" description="Polar residues" evidence="1">
    <location>
        <begin position="214"/>
        <end position="231"/>
    </location>
</feature>
<name>A0A1C3L0G4_PLAMA</name>
<accession>A0A1C3L0G4</accession>
<feature type="non-terminal residue" evidence="2">
    <location>
        <position position="1"/>
    </location>
</feature>
<feature type="compositionally biased region" description="Basic and acidic residues" evidence="1">
    <location>
        <begin position="480"/>
        <end position="491"/>
    </location>
</feature>
<feature type="non-terminal residue" evidence="2">
    <location>
        <position position="533"/>
    </location>
</feature>
<proteinExistence type="predicted"/>
<sequence>ELLSVLLPQPPAYPPLEIWLFMSRKNAAQLHKIHLTIYIMYQKIIYNFSNILLQINNDMLKNSNKSKFYKRSGTDSLNDYVYDNKEEHLNHFARNYKIGTMFSKNNEYISEKILLKKKKHDDSPFVYDNALLLSSARSRRGGVRDYHHYSSDGGGNSSNFNDINYGSNSSNGSSSMIPKRCLFEINRKIENIMKSINDITDMINMSKGVINSSDHYQGSGNNTTAKSSSFDSVDRHDGTDDSNNWAESTNGEFRENENDVSNKGKNIEHGEMCMRNGVCSFKDTNKLASVQTMDPLKNVVITKHTCRLNEKQWDEDIINNQIFAYDDIKNSYKSCVENMSCYKLDINNNPLCEENPQKLLEKIKYELREVYNEICNLNKYDQFILTENNKKLNNFLGLVKSKNDKNTTISDIEVKLDNTSYINDLTFSGTINYNNPAIDTYSSDYYYQVLNNKTKKRGNNNKQNKLINEMKKGSIFSNDPSKDQGDNDEIDHIDHIGHIDRIDHIDRRYHNYDPSDIDHIDQNNHSSDHYYDD</sequence>
<dbReference type="EMBL" id="LT594500">
    <property type="protein sequence ID" value="SBT79998.1"/>
    <property type="molecule type" value="Genomic_DNA"/>
</dbReference>
<protein>
    <submittedName>
        <fullName evidence="2">Transcription factor with AP2 domain(S), putative</fullName>
    </submittedName>
</protein>
<feature type="compositionally biased region" description="Basic and acidic residues" evidence="1">
    <location>
        <begin position="252"/>
        <end position="265"/>
    </location>
</feature>
<evidence type="ECO:0000313" key="3">
    <source>
        <dbReference type="Proteomes" id="UP000219799"/>
    </source>
</evidence>
<gene>
    <name evidence="2" type="ORF">PMLGA01_120015600</name>
</gene>
<feature type="compositionally biased region" description="Polar residues" evidence="1">
    <location>
        <begin position="241"/>
        <end position="251"/>
    </location>
</feature>
<evidence type="ECO:0000256" key="1">
    <source>
        <dbReference type="SAM" id="MobiDB-lite"/>
    </source>
</evidence>